<gene>
    <name evidence="1" type="ORF">CERZMDRAFT_91685</name>
</gene>
<sequence length="77" mass="8764">MGHPFSRPTLDLRTNAVHSSGMWFSMMPESRKAKARRAQVANAFVSFADVQKSRFATSSSSVRTVIWLIRRIILVLR</sequence>
<dbReference type="Proteomes" id="UP000799539">
    <property type="component" value="Unassembled WGS sequence"/>
</dbReference>
<dbReference type="AlphaFoldDB" id="A0A6A6F3X3"/>
<reference evidence="1" key="1">
    <citation type="journal article" date="2020" name="Stud. Mycol.">
        <title>101 Dothideomycetes genomes: a test case for predicting lifestyles and emergence of pathogens.</title>
        <authorList>
            <person name="Haridas S."/>
            <person name="Albert R."/>
            <person name="Binder M."/>
            <person name="Bloem J."/>
            <person name="Labutti K."/>
            <person name="Salamov A."/>
            <person name="Andreopoulos B."/>
            <person name="Baker S."/>
            <person name="Barry K."/>
            <person name="Bills G."/>
            <person name="Bluhm B."/>
            <person name="Cannon C."/>
            <person name="Castanera R."/>
            <person name="Culley D."/>
            <person name="Daum C."/>
            <person name="Ezra D."/>
            <person name="Gonzalez J."/>
            <person name="Henrissat B."/>
            <person name="Kuo A."/>
            <person name="Liang C."/>
            <person name="Lipzen A."/>
            <person name="Lutzoni F."/>
            <person name="Magnuson J."/>
            <person name="Mondo S."/>
            <person name="Nolan M."/>
            <person name="Ohm R."/>
            <person name="Pangilinan J."/>
            <person name="Park H.-J."/>
            <person name="Ramirez L."/>
            <person name="Alfaro M."/>
            <person name="Sun H."/>
            <person name="Tritt A."/>
            <person name="Yoshinaga Y."/>
            <person name="Zwiers L.-H."/>
            <person name="Turgeon B."/>
            <person name="Goodwin S."/>
            <person name="Spatafora J."/>
            <person name="Crous P."/>
            <person name="Grigoriev I."/>
        </authorList>
    </citation>
    <scope>NUCLEOTIDE SEQUENCE</scope>
    <source>
        <strain evidence="1">SCOH1-5</strain>
    </source>
</reference>
<protein>
    <submittedName>
        <fullName evidence="1">Uncharacterized protein</fullName>
    </submittedName>
</protein>
<dbReference type="EMBL" id="ML992699">
    <property type="protein sequence ID" value="KAF2207940.1"/>
    <property type="molecule type" value="Genomic_DNA"/>
</dbReference>
<accession>A0A6A6F3X3</accession>
<evidence type="ECO:0000313" key="2">
    <source>
        <dbReference type="Proteomes" id="UP000799539"/>
    </source>
</evidence>
<keyword evidence="2" id="KW-1185">Reference proteome</keyword>
<proteinExistence type="predicted"/>
<organism evidence="1 2">
    <name type="scientific">Cercospora zeae-maydis SCOH1-5</name>
    <dbReference type="NCBI Taxonomy" id="717836"/>
    <lineage>
        <taxon>Eukaryota</taxon>
        <taxon>Fungi</taxon>
        <taxon>Dikarya</taxon>
        <taxon>Ascomycota</taxon>
        <taxon>Pezizomycotina</taxon>
        <taxon>Dothideomycetes</taxon>
        <taxon>Dothideomycetidae</taxon>
        <taxon>Mycosphaerellales</taxon>
        <taxon>Mycosphaerellaceae</taxon>
        <taxon>Cercospora</taxon>
    </lineage>
</organism>
<name>A0A6A6F3X3_9PEZI</name>
<evidence type="ECO:0000313" key="1">
    <source>
        <dbReference type="EMBL" id="KAF2207940.1"/>
    </source>
</evidence>